<keyword evidence="11 26" id="KW-0472">Membrane</keyword>
<organism evidence="28 29">
    <name type="scientific">Polypedilum vanderplanki</name>
    <name type="common">Sleeping chironomid midge</name>
    <dbReference type="NCBI Taxonomy" id="319348"/>
    <lineage>
        <taxon>Eukaryota</taxon>
        <taxon>Metazoa</taxon>
        <taxon>Ecdysozoa</taxon>
        <taxon>Arthropoda</taxon>
        <taxon>Hexapoda</taxon>
        <taxon>Insecta</taxon>
        <taxon>Pterygota</taxon>
        <taxon>Neoptera</taxon>
        <taxon>Endopterygota</taxon>
        <taxon>Diptera</taxon>
        <taxon>Nematocera</taxon>
        <taxon>Chironomoidea</taxon>
        <taxon>Chironomidae</taxon>
        <taxon>Chironominae</taxon>
        <taxon>Polypedilum</taxon>
        <taxon>Polypedilum</taxon>
    </lineage>
</organism>
<feature type="transmembrane region" description="Helical" evidence="26">
    <location>
        <begin position="280"/>
        <end position="302"/>
    </location>
</feature>
<evidence type="ECO:0000256" key="20">
    <source>
        <dbReference type="ARBA" id="ARBA00051612"/>
    </source>
</evidence>
<evidence type="ECO:0000256" key="16">
    <source>
        <dbReference type="ARBA" id="ARBA00050554"/>
    </source>
</evidence>
<dbReference type="InterPro" id="IPR050382">
    <property type="entry name" value="MFS_Na/Anion_cotransporter"/>
</dbReference>
<evidence type="ECO:0000256" key="26">
    <source>
        <dbReference type="SAM" id="Phobius"/>
    </source>
</evidence>
<comment type="catalytic activity">
    <reaction evidence="18">
        <text>N-acetyl-L-aspartyl-L-glutamate(out) = N-acetyl-L-aspartyl-L-glutamate(in)</text>
        <dbReference type="Rhea" id="RHEA:72599"/>
        <dbReference type="ChEBI" id="CHEBI:76931"/>
    </reaction>
    <physiologicalReaction direction="left-to-right" evidence="18">
        <dbReference type="Rhea" id="RHEA:72600"/>
    </physiologicalReaction>
</comment>
<feature type="domain" description="Major facilitator superfamily (MFS) profile" evidence="27">
    <location>
        <begin position="20"/>
        <end position="429"/>
    </location>
</feature>
<evidence type="ECO:0000256" key="14">
    <source>
        <dbReference type="ARBA" id="ARBA00023329"/>
    </source>
</evidence>
<feature type="transmembrane region" description="Helical" evidence="26">
    <location>
        <begin position="314"/>
        <end position="334"/>
    </location>
</feature>
<evidence type="ECO:0000256" key="5">
    <source>
        <dbReference type="ARBA" id="ARBA00022448"/>
    </source>
</evidence>
<sequence length="443" mass="49679">MDRNSANETLEDSTLIWKRRRYFVVFMAFLGYFNIFTMRSNLSVAIVSMTRNHSIINNDGEITYEQNFSWDSKEKGYVLSSFYYGYICTQILGGALSTVIGGNILFGTGVLMTSILTLVAPIAANIHLYVFIASRAFIGIFEGITIPALYQMWFKWVPPRERARLFSIAHSGGYIGLVVSTSLSGVIISSIGWEFSFYIFGIFGLIWSILWLIFIGQSPAKDHFISLNERNFIEESLRRDLKCIANFAAGYGIYTLQTQLPQFVYDTLNYNITESGFISALPYLFLAFMVLLAGTLTDWVIFKGHLTKLQTRKIFACFSLLINMICVFLAVYFVHPIASIAFITIGLSITAFAIVNADPNLFDLAPQFSGVLVAIANSSATISGMISPVVSGFIVTDGTEQQWKIVFYISAALYFVGALVFGIWSEAEIQPWAKEKENENREQ</sequence>
<evidence type="ECO:0000256" key="18">
    <source>
        <dbReference type="ARBA" id="ARBA00051403"/>
    </source>
</evidence>
<evidence type="ECO:0000256" key="3">
    <source>
        <dbReference type="ARBA" id="ARBA00004638"/>
    </source>
</evidence>
<keyword evidence="6" id="KW-1003">Cell membrane</keyword>
<feature type="transmembrane region" description="Helical" evidence="26">
    <location>
        <begin position="340"/>
        <end position="357"/>
    </location>
</feature>
<evidence type="ECO:0000256" key="6">
    <source>
        <dbReference type="ARBA" id="ARBA00022475"/>
    </source>
</evidence>
<evidence type="ECO:0000256" key="4">
    <source>
        <dbReference type="ARBA" id="ARBA00004656"/>
    </source>
</evidence>
<feature type="transmembrane region" description="Helical" evidence="26">
    <location>
        <begin position="197"/>
        <end position="220"/>
    </location>
</feature>
<comment type="caution">
    <text evidence="28">The sequence shown here is derived from an EMBL/GenBank/DDBJ whole genome shotgun (WGS) entry which is preliminary data.</text>
</comment>
<dbReference type="GO" id="GO:0015293">
    <property type="term" value="F:symporter activity"/>
    <property type="evidence" value="ECO:0007669"/>
    <property type="project" value="UniProtKB-KW"/>
</dbReference>
<comment type="catalytic activity">
    <reaction evidence="17">
        <text>N-acetylneuraminate(in) + H(+)(in) = N-acetylneuraminate(out) + H(+)(out)</text>
        <dbReference type="Rhea" id="RHEA:28987"/>
        <dbReference type="ChEBI" id="CHEBI:15378"/>
        <dbReference type="ChEBI" id="CHEBI:35418"/>
    </reaction>
    <physiologicalReaction direction="right-to-left" evidence="17">
        <dbReference type="Rhea" id="RHEA:28989"/>
    </physiologicalReaction>
</comment>
<feature type="transmembrane region" description="Helical" evidence="26">
    <location>
        <begin position="405"/>
        <end position="424"/>
    </location>
</feature>
<evidence type="ECO:0000256" key="11">
    <source>
        <dbReference type="ARBA" id="ARBA00023136"/>
    </source>
</evidence>
<dbReference type="PANTHER" id="PTHR11662:SF455">
    <property type="entry name" value="GH23975P"/>
    <property type="match status" value="1"/>
</dbReference>
<dbReference type="GO" id="GO:0030672">
    <property type="term" value="C:synaptic vesicle membrane"/>
    <property type="evidence" value="ECO:0007669"/>
    <property type="project" value="UniProtKB-SubCell"/>
</dbReference>
<evidence type="ECO:0000256" key="9">
    <source>
        <dbReference type="ARBA" id="ARBA00022989"/>
    </source>
</evidence>
<dbReference type="CDD" id="cd17318">
    <property type="entry name" value="MFS_SLC17"/>
    <property type="match status" value="1"/>
</dbReference>
<evidence type="ECO:0000256" key="24">
    <source>
        <dbReference type="ARBA" id="ARBA00081195"/>
    </source>
</evidence>
<evidence type="ECO:0000256" key="7">
    <source>
        <dbReference type="ARBA" id="ARBA00022692"/>
    </source>
</evidence>
<dbReference type="InterPro" id="IPR036259">
    <property type="entry name" value="MFS_trans_sf"/>
</dbReference>
<gene>
    <name evidence="28" type="ORF">PVAND_009967</name>
</gene>
<evidence type="ECO:0000256" key="10">
    <source>
        <dbReference type="ARBA" id="ARBA00023018"/>
    </source>
</evidence>
<accession>A0A9J6CFA2</accession>
<keyword evidence="13" id="KW-0458">Lysosome</keyword>
<keyword evidence="9 26" id="KW-1133">Transmembrane helix</keyword>
<comment type="catalytic activity">
    <reaction evidence="19">
        <text>L-glutamate(out) = L-glutamate(in)</text>
        <dbReference type="Rhea" id="RHEA:66336"/>
        <dbReference type="ChEBI" id="CHEBI:29985"/>
    </reaction>
    <physiologicalReaction direction="left-to-right" evidence="19">
        <dbReference type="Rhea" id="RHEA:66337"/>
    </physiologicalReaction>
</comment>
<dbReference type="InterPro" id="IPR011701">
    <property type="entry name" value="MFS"/>
</dbReference>
<name>A0A9J6CFA2_POLVA</name>
<evidence type="ECO:0000256" key="25">
    <source>
        <dbReference type="ARBA" id="ARBA00081925"/>
    </source>
</evidence>
<evidence type="ECO:0000256" key="1">
    <source>
        <dbReference type="ARBA" id="ARBA00004432"/>
    </source>
</evidence>
<dbReference type="PROSITE" id="PS50850">
    <property type="entry name" value="MFS"/>
    <property type="match status" value="1"/>
</dbReference>
<reference evidence="28" key="1">
    <citation type="submission" date="2021-03" db="EMBL/GenBank/DDBJ databases">
        <title>Chromosome level genome of the anhydrobiotic midge Polypedilum vanderplanki.</title>
        <authorList>
            <person name="Yoshida Y."/>
            <person name="Kikawada T."/>
            <person name="Gusev O."/>
        </authorList>
    </citation>
    <scope>NUCLEOTIDE SEQUENCE</scope>
    <source>
        <strain evidence="28">NIAS01</strain>
        <tissue evidence="28">Whole body or cell culture</tissue>
    </source>
</reference>
<proteinExistence type="predicted"/>
<dbReference type="AlphaFoldDB" id="A0A9J6CFA2"/>
<evidence type="ECO:0000313" key="28">
    <source>
        <dbReference type="EMBL" id="KAG5680459.1"/>
    </source>
</evidence>
<feature type="transmembrane region" description="Helical" evidence="26">
    <location>
        <begin position="171"/>
        <end position="191"/>
    </location>
</feature>
<evidence type="ECO:0000256" key="13">
    <source>
        <dbReference type="ARBA" id="ARBA00023228"/>
    </source>
</evidence>
<keyword evidence="10" id="KW-0770">Synapse</keyword>
<dbReference type="GO" id="GO:0006820">
    <property type="term" value="P:monoatomic anion transport"/>
    <property type="evidence" value="ECO:0007669"/>
    <property type="project" value="TreeGrafter"/>
</dbReference>
<comment type="catalytic activity">
    <reaction evidence="16">
        <text>L-aspartate(out) = L-aspartate(in)</text>
        <dbReference type="Rhea" id="RHEA:66332"/>
        <dbReference type="ChEBI" id="CHEBI:29991"/>
    </reaction>
    <physiologicalReaction direction="left-to-right" evidence="16">
        <dbReference type="Rhea" id="RHEA:66333"/>
    </physiologicalReaction>
</comment>
<evidence type="ECO:0000256" key="23">
    <source>
        <dbReference type="ARBA" id="ARBA00080244"/>
    </source>
</evidence>
<evidence type="ECO:0000256" key="15">
    <source>
        <dbReference type="ARBA" id="ARBA00050101"/>
    </source>
</evidence>
<keyword evidence="12" id="KW-0325">Glycoprotein</keyword>
<keyword evidence="7 26" id="KW-0812">Transmembrane</keyword>
<dbReference type="Gene3D" id="1.20.1250.20">
    <property type="entry name" value="MFS general substrate transporter like domains"/>
    <property type="match status" value="2"/>
</dbReference>
<keyword evidence="8" id="KW-0769">Symport</keyword>
<evidence type="ECO:0000256" key="12">
    <source>
        <dbReference type="ARBA" id="ARBA00023180"/>
    </source>
</evidence>
<evidence type="ECO:0000259" key="27">
    <source>
        <dbReference type="PROSITE" id="PS50850"/>
    </source>
</evidence>
<feature type="transmembrane region" description="Helical" evidence="26">
    <location>
        <begin position="77"/>
        <end position="97"/>
    </location>
</feature>
<keyword evidence="5" id="KW-0813">Transport</keyword>
<dbReference type="OrthoDB" id="2985014at2759"/>
<feature type="transmembrane region" description="Helical" evidence="26">
    <location>
        <begin position="241"/>
        <end position="260"/>
    </location>
</feature>
<dbReference type="FunFam" id="1.20.1250.20:FF:000003">
    <property type="entry name" value="Solute carrier family 17 member 3"/>
    <property type="match status" value="1"/>
</dbReference>
<evidence type="ECO:0000313" key="29">
    <source>
        <dbReference type="Proteomes" id="UP001107558"/>
    </source>
</evidence>
<feature type="transmembrane region" description="Helical" evidence="26">
    <location>
        <begin position="129"/>
        <end position="150"/>
    </location>
</feature>
<feature type="transmembrane region" description="Helical" evidence="26">
    <location>
        <begin position="104"/>
        <end position="123"/>
    </location>
</feature>
<keyword evidence="14" id="KW-0968">Cytoplasmic vesicle</keyword>
<comment type="subcellular location">
    <subcellularLocation>
        <location evidence="2">Basolateral cell membrane</location>
        <topology evidence="2">Multi-pass membrane protein</topology>
    </subcellularLocation>
    <subcellularLocation>
        <location evidence="3">Cytoplasmic vesicle</location>
        <location evidence="3">Secretory vesicle membrane</location>
        <topology evidence="3">Multi-pass membrane protein</topology>
    </subcellularLocation>
    <subcellularLocation>
        <location evidence="1">Cytoplasmic vesicle</location>
        <location evidence="1">Secretory vesicle</location>
        <location evidence="1">Synaptic vesicle membrane</location>
    </subcellularLocation>
    <subcellularLocation>
        <location evidence="4">Lysosome membrane</location>
    </subcellularLocation>
</comment>
<dbReference type="PANTHER" id="PTHR11662">
    <property type="entry name" value="SOLUTE CARRIER FAMILY 17"/>
    <property type="match status" value="1"/>
</dbReference>
<feature type="transmembrane region" description="Helical" evidence="26">
    <location>
        <begin position="369"/>
        <end position="393"/>
    </location>
</feature>
<feature type="transmembrane region" description="Helical" evidence="26">
    <location>
        <begin position="21"/>
        <end position="39"/>
    </location>
</feature>
<evidence type="ECO:0000256" key="22">
    <source>
        <dbReference type="ARBA" id="ARBA00069713"/>
    </source>
</evidence>
<dbReference type="GO" id="GO:0046942">
    <property type="term" value="P:carboxylic acid transport"/>
    <property type="evidence" value="ECO:0007669"/>
    <property type="project" value="UniProtKB-ARBA"/>
</dbReference>
<dbReference type="GO" id="GO:0016323">
    <property type="term" value="C:basolateral plasma membrane"/>
    <property type="evidence" value="ECO:0007669"/>
    <property type="project" value="UniProtKB-SubCell"/>
</dbReference>
<dbReference type="InterPro" id="IPR020846">
    <property type="entry name" value="MFS_dom"/>
</dbReference>
<comment type="catalytic activity">
    <reaction evidence="15">
        <text>2 nitrate(out) + H(+)(out) = 2 nitrate(in) + H(+)(in)</text>
        <dbReference type="Rhea" id="RHEA:71539"/>
        <dbReference type="ChEBI" id="CHEBI:15378"/>
        <dbReference type="ChEBI" id="CHEBI:17632"/>
    </reaction>
    <physiologicalReaction direction="left-to-right" evidence="15">
        <dbReference type="Rhea" id="RHEA:71540"/>
    </physiologicalReaction>
</comment>
<dbReference type="GO" id="GO:0005765">
    <property type="term" value="C:lysosomal membrane"/>
    <property type="evidence" value="ECO:0007669"/>
    <property type="project" value="UniProtKB-SubCell"/>
</dbReference>
<dbReference type="Proteomes" id="UP001107558">
    <property type="component" value="Chromosome 1"/>
</dbReference>
<dbReference type="SUPFAM" id="SSF103473">
    <property type="entry name" value="MFS general substrate transporter"/>
    <property type="match status" value="1"/>
</dbReference>
<comment type="catalytic activity">
    <reaction evidence="20">
        <text>D-glucuronate(out) + H(+)(out) = D-glucuronate(in) + H(+)(in)</text>
        <dbReference type="Rhea" id="RHEA:72591"/>
        <dbReference type="ChEBI" id="CHEBI:15378"/>
        <dbReference type="ChEBI" id="CHEBI:58720"/>
    </reaction>
    <physiologicalReaction direction="left-to-right" evidence="20">
        <dbReference type="Rhea" id="RHEA:72592"/>
    </physiologicalReaction>
</comment>
<protein>
    <recommendedName>
        <fullName evidence="22">Sialin</fullName>
    </recommendedName>
    <alternativeName>
        <fullName evidence="25">H(+)/nitrate cotransporter</fullName>
    </alternativeName>
    <alternativeName>
        <fullName evidence="23">H(+)/sialic acid cotransporter</fullName>
    </alternativeName>
    <alternativeName>
        <fullName evidence="24">Vesicular excitatory amino acid transporter</fullName>
    </alternativeName>
</protein>
<evidence type="ECO:0000256" key="21">
    <source>
        <dbReference type="ARBA" id="ARBA00056891"/>
    </source>
</evidence>
<evidence type="ECO:0000256" key="19">
    <source>
        <dbReference type="ARBA" id="ARBA00051447"/>
    </source>
</evidence>
<comment type="function">
    <text evidence="21">Receptor for CM101, a polysaccharide produced by group B Streptococcus with antipathoangiogenic properties.</text>
</comment>
<dbReference type="FunFam" id="1.20.1250.20:FF:000067">
    <property type="entry name" value="sialin isoform X2"/>
    <property type="match status" value="1"/>
</dbReference>
<evidence type="ECO:0000256" key="8">
    <source>
        <dbReference type="ARBA" id="ARBA00022847"/>
    </source>
</evidence>
<keyword evidence="29" id="KW-1185">Reference proteome</keyword>
<evidence type="ECO:0000256" key="17">
    <source>
        <dbReference type="ARBA" id="ARBA00050625"/>
    </source>
</evidence>
<dbReference type="EMBL" id="JADBJN010000001">
    <property type="protein sequence ID" value="KAG5680459.1"/>
    <property type="molecule type" value="Genomic_DNA"/>
</dbReference>
<evidence type="ECO:0000256" key="2">
    <source>
        <dbReference type="ARBA" id="ARBA00004554"/>
    </source>
</evidence>
<dbReference type="Pfam" id="PF07690">
    <property type="entry name" value="MFS_1"/>
    <property type="match status" value="1"/>
</dbReference>